<sequence length="133" mass="15105">MPILKKFCFCFSLRTGALIIAYSSLFIDITDALLTMYTKEKLCFEVLIIMIISTIWNIVSDMVLMTAIYRQNPNLLPVHLVTCLGSLILRMISHMLTAAVAEPDYLMVAYAFFMMGYIAADVLIVLSYYHSEV</sequence>
<feature type="transmembrane region" description="Helical" evidence="1">
    <location>
        <begin position="80"/>
        <end position="101"/>
    </location>
</feature>
<feature type="transmembrane region" description="Helical" evidence="1">
    <location>
        <begin position="7"/>
        <end position="27"/>
    </location>
</feature>
<dbReference type="EMBL" id="JAMKOV010000002">
    <property type="protein sequence ID" value="KAI8042289.1"/>
    <property type="molecule type" value="Genomic_DNA"/>
</dbReference>
<comment type="caution">
    <text evidence="2">The sequence shown here is derived from an EMBL/GenBank/DDBJ whole genome shotgun (WGS) entry which is preliminary data.</text>
</comment>
<keyword evidence="1" id="KW-0812">Transmembrane</keyword>
<gene>
    <name evidence="2" type="ORF">M5D96_003591</name>
</gene>
<keyword evidence="1" id="KW-1133">Transmembrane helix</keyword>
<evidence type="ECO:0000313" key="2">
    <source>
        <dbReference type="EMBL" id="KAI8042289.1"/>
    </source>
</evidence>
<feature type="transmembrane region" description="Helical" evidence="1">
    <location>
        <begin position="47"/>
        <end position="68"/>
    </location>
</feature>
<reference evidence="2" key="1">
    <citation type="journal article" date="2023" name="Genome Biol. Evol.">
        <title>Long-read-based Genome Assembly of Drosophila gunungcola Reveals Fewer Chemosensory Genes in Flower-breeding Species.</title>
        <authorList>
            <person name="Negi A."/>
            <person name="Liao B.Y."/>
            <person name="Yeh S.D."/>
        </authorList>
    </citation>
    <scope>NUCLEOTIDE SEQUENCE</scope>
    <source>
        <strain evidence="2">Sukarami</strain>
    </source>
</reference>
<proteinExistence type="predicted"/>
<dbReference type="Proteomes" id="UP001059596">
    <property type="component" value="Unassembled WGS sequence"/>
</dbReference>
<feature type="transmembrane region" description="Helical" evidence="1">
    <location>
        <begin position="107"/>
        <end position="129"/>
    </location>
</feature>
<accession>A0A9Q0BSL4</accession>
<keyword evidence="1" id="KW-0472">Membrane</keyword>
<organism evidence="2 3">
    <name type="scientific">Drosophila gunungcola</name>
    <name type="common">fruit fly</name>
    <dbReference type="NCBI Taxonomy" id="103775"/>
    <lineage>
        <taxon>Eukaryota</taxon>
        <taxon>Metazoa</taxon>
        <taxon>Ecdysozoa</taxon>
        <taxon>Arthropoda</taxon>
        <taxon>Hexapoda</taxon>
        <taxon>Insecta</taxon>
        <taxon>Pterygota</taxon>
        <taxon>Neoptera</taxon>
        <taxon>Endopterygota</taxon>
        <taxon>Diptera</taxon>
        <taxon>Brachycera</taxon>
        <taxon>Muscomorpha</taxon>
        <taxon>Ephydroidea</taxon>
        <taxon>Drosophilidae</taxon>
        <taxon>Drosophila</taxon>
        <taxon>Sophophora</taxon>
    </lineage>
</organism>
<evidence type="ECO:0000256" key="1">
    <source>
        <dbReference type="SAM" id="Phobius"/>
    </source>
</evidence>
<evidence type="ECO:0000313" key="3">
    <source>
        <dbReference type="Proteomes" id="UP001059596"/>
    </source>
</evidence>
<name>A0A9Q0BSL4_9MUSC</name>
<protein>
    <submittedName>
        <fullName evidence="2">Uncharacterized protein</fullName>
    </submittedName>
</protein>
<keyword evidence="3" id="KW-1185">Reference proteome</keyword>
<dbReference type="OrthoDB" id="7828669at2759"/>
<dbReference type="AlphaFoldDB" id="A0A9Q0BSL4"/>